<protein>
    <recommendedName>
        <fullName evidence="9">4Fe-4S ferredoxin-type domain-containing protein</fullName>
    </recommendedName>
</protein>
<feature type="domain" description="4Fe-4S ferredoxin-type" evidence="9">
    <location>
        <begin position="181"/>
        <end position="210"/>
    </location>
</feature>
<evidence type="ECO:0000256" key="3">
    <source>
        <dbReference type="ARBA" id="ARBA00022694"/>
    </source>
</evidence>
<sequence>MRNMIQNKKEFSEKLKKRAIFEGFAVSGIASIPGSSRVKLRTQALERWLANNYHSEMKWMEAERRKNIKSLLNEAKSVLTVGFNYLSHEHKEKAKFKIGKFGQGEDYHKVIAKKLKKIGKWINTKVPNCKWKICVDTSPLLEKAWAEEAGLGWIGKNSNLINKEFGSWLTLGFLILSEDLTPDNSSQSLCGICEKCIEKCPTNAITEPFVIDSEQCIAYHTIENRNQTFPEHVEKHLNGWIAGCDICQDVCPWNKTVPLNKSIEAYPKSWVKNLNIEALSWDEKKWKKNLQGTTLKRIKPWMWKRNIKAMLKNT</sequence>
<dbReference type="GO" id="GO:0051539">
    <property type="term" value="F:4 iron, 4 sulfur cluster binding"/>
    <property type="evidence" value="ECO:0007669"/>
    <property type="project" value="UniProtKB-KW"/>
</dbReference>
<dbReference type="GO" id="GO:0008616">
    <property type="term" value="P:tRNA queuosine(34) biosynthetic process"/>
    <property type="evidence" value="ECO:0007669"/>
    <property type="project" value="UniProtKB-KW"/>
</dbReference>
<keyword evidence="6" id="KW-0560">Oxidoreductase</keyword>
<evidence type="ECO:0000256" key="6">
    <source>
        <dbReference type="ARBA" id="ARBA00023002"/>
    </source>
</evidence>
<keyword evidence="2" id="KW-0963">Cytoplasm</keyword>
<keyword evidence="1" id="KW-0004">4Fe-4S</keyword>
<evidence type="ECO:0000256" key="5">
    <source>
        <dbReference type="ARBA" id="ARBA00022785"/>
    </source>
</evidence>
<dbReference type="PANTHER" id="PTHR30002">
    <property type="entry name" value="EPOXYQUEUOSINE REDUCTASE"/>
    <property type="match status" value="1"/>
</dbReference>
<name>Q7V3R2_PROMP</name>
<dbReference type="Pfam" id="PF13484">
    <property type="entry name" value="Fer4_16"/>
    <property type="match status" value="1"/>
</dbReference>
<evidence type="ECO:0000256" key="7">
    <source>
        <dbReference type="ARBA" id="ARBA00023004"/>
    </source>
</evidence>
<evidence type="ECO:0000256" key="1">
    <source>
        <dbReference type="ARBA" id="ARBA00022485"/>
    </source>
</evidence>
<evidence type="ECO:0000313" key="10">
    <source>
        <dbReference type="EMBL" id="CAE18466.1"/>
    </source>
</evidence>
<organism evidence="10 11">
    <name type="scientific">Prochlorococcus marinus subsp. pastoris (strain CCMP1986 / NIES-2087 / MED4)</name>
    <dbReference type="NCBI Taxonomy" id="59919"/>
    <lineage>
        <taxon>Bacteria</taxon>
        <taxon>Bacillati</taxon>
        <taxon>Cyanobacteriota</taxon>
        <taxon>Cyanophyceae</taxon>
        <taxon>Synechococcales</taxon>
        <taxon>Prochlorococcaceae</taxon>
        <taxon>Prochlorococcus</taxon>
    </lineage>
</organism>
<keyword evidence="3" id="KW-0819">tRNA processing</keyword>
<dbReference type="PROSITE" id="PS51379">
    <property type="entry name" value="4FE4S_FER_2"/>
    <property type="match status" value="1"/>
</dbReference>
<evidence type="ECO:0000256" key="4">
    <source>
        <dbReference type="ARBA" id="ARBA00022723"/>
    </source>
</evidence>
<dbReference type="eggNOG" id="COG1600">
    <property type="taxonomic scope" value="Bacteria"/>
</dbReference>
<dbReference type="SUPFAM" id="SSF54862">
    <property type="entry name" value="4Fe-4S ferredoxins"/>
    <property type="match status" value="1"/>
</dbReference>
<dbReference type="InterPro" id="IPR017900">
    <property type="entry name" value="4Fe4S_Fe_S_CS"/>
</dbReference>
<dbReference type="NCBIfam" id="TIGR00276">
    <property type="entry name" value="tRNA epoxyqueuosine(34) reductase QueG"/>
    <property type="match status" value="1"/>
</dbReference>
<dbReference type="KEGG" id="pmm:PMM0007"/>
<dbReference type="InterPro" id="IPR013542">
    <property type="entry name" value="QueG_DUF1730"/>
</dbReference>
<keyword evidence="5" id="KW-0671">Queuosine biosynthesis</keyword>
<dbReference type="HOGENOM" id="CLU_030790_0_0_3"/>
<dbReference type="GO" id="GO:0052693">
    <property type="term" value="F:epoxyqueuosine reductase activity"/>
    <property type="evidence" value="ECO:0007669"/>
    <property type="project" value="TreeGrafter"/>
</dbReference>
<accession>Q7V3R2</accession>
<evidence type="ECO:0000256" key="2">
    <source>
        <dbReference type="ARBA" id="ARBA00022490"/>
    </source>
</evidence>
<dbReference type="EMBL" id="BX548174">
    <property type="protein sequence ID" value="CAE18466.1"/>
    <property type="molecule type" value="Genomic_DNA"/>
</dbReference>
<evidence type="ECO:0000259" key="9">
    <source>
        <dbReference type="PROSITE" id="PS51379"/>
    </source>
</evidence>
<dbReference type="GO" id="GO:0046872">
    <property type="term" value="F:metal ion binding"/>
    <property type="evidence" value="ECO:0007669"/>
    <property type="project" value="UniProtKB-KW"/>
</dbReference>
<evidence type="ECO:0000313" key="11">
    <source>
        <dbReference type="Proteomes" id="UP000001026"/>
    </source>
</evidence>
<dbReference type="RefSeq" id="WP_011131645.1">
    <property type="nucleotide sequence ID" value="NC_005072.1"/>
</dbReference>
<reference evidence="10 11" key="1">
    <citation type="journal article" date="2003" name="Nature">
        <title>Genome divergence in two Prochlorococcus ecotypes reflects oceanic niche differentiation.</title>
        <authorList>
            <person name="Rocap G."/>
            <person name="Larimer F.W."/>
            <person name="Lamerdin J.E."/>
            <person name="Malfatti S."/>
            <person name="Chain P."/>
            <person name="Ahlgren N.A."/>
            <person name="Arellano A."/>
            <person name="Coleman M."/>
            <person name="Hauser L."/>
            <person name="Hess W.R."/>
            <person name="Johnson Z.I."/>
            <person name="Land M.L."/>
            <person name="Lindell D."/>
            <person name="Post A.F."/>
            <person name="Regala W."/>
            <person name="Shah M."/>
            <person name="Shaw S.L."/>
            <person name="Steglich C."/>
            <person name="Sullivan M.B."/>
            <person name="Ting C.S."/>
            <person name="Tolonen A."/>
            <person name="Webb E.A."/>
            <person name="Zinser E.R."/>
            <person name="Chisholm S.W."/>
        </authorList>
    </citation>
    <scope>NUCLEOTIDE SEQUENCE [LARGE SCALE GENOMIC DNA]</scope>
    <source>
        <strain evidence="11">CCMP1986 / NIES-2087 / MED4</strain>
    </source>
</reference>
<gene>
    <name evidence="10" type="ordered locus">PMM0007</name>
</gene>
<keyword evidence="7" id="KW-0408">Iron</keyword>
<keyword evidence="8" id="KW-0411">Iron-sulfur</keyword>
<dbReference type="PROSITE" id="PS00198">
    <property type="entry name" value="4FE4S_FER_1"/>
    <property type="match status" value="1"/>
</dbReference>
<dbReference type="Gene3D" id="3.30.70.20">
    <property type="match status" value="1"/>
</dbReference>
<proteinExistence type="predicted"/>
<dbReference type="Pfam" id="PF08331">
    <property type="entry name" value="QueG_DUF1730"/>
    <property type="match status" value="1"/>
</dbReference>
<dbReference type="PANTHER" id="PTHR30002:SF4">
    <property type="entry name" value="EPOXYQUEUOSINE REDUCTASE"/>
    <property type="match status" value="1"/>
</dbReference>
<dbReference type="InterPro" id="IPR017896">
    <property type="entry name" value="4Fe4S_Fe-S-bd"/>
</dbReference>
<dbReference type="Proteomes" id="UP000001026">
    <property type="component" value="Chromosome"/>
</dbReference>
<keyword evidence="4" id="KW-0479">Metal-binding</keyword>
<evidence type="ECO:0000256" key="8">
    <source>
        <dbReference type="ARBA" id="ARBA00023014"/>
    </source>
</evidence>
<dbReference type="AlphaFoldDB" id="Q7V3R2"/>
<dbReference type="InterPro" id="IPR004453">
    <property type="entry name" value="QueG"/>
</dbReference>
<dbReference type="STRING" id="59919.PMM0007"/>
<dbReference type="OrthoDB" id="9784571at2"/>